<sequence>MPLDFTMSLMSVAEFALWATLAFLFWKKGLHKRFPALNVYLALRVGSMPILLGLLYVQAQPWGHQYFPFYFYPSWAVYIASAIILFFVTLEIFRSVLSAFSGLMRLGTVVFRWVALVSAVASLGSVSYTHPSVALIPDFALALMRSVSILELCLLAFLGLCINALQLSFKDLAVGFGLGFGFMSANDLIYAALSPGNSSLNAPLQFAYEGVILLSVAMWVAYCAMPERVRKPVVMPANSTIYRWNEIAAALGHGTQVAVQQPANSFFLTDVERVVEKVLTRNLQGNESK</sequence>
<organism evidence="2">
    <name type="scientific">Telmatobacter sp. DSM 110680</name>
    <dbReference type="NCBI Taxonomy" id="3036704"/>
    <lineage>
        <taxon>Bacteria</taxon>
        <taxon>Pseudomonadati</taxon>
        <taxon>Acidobacteriota</taxon>
        <taxon>Terriglobia</taxon>
        <taxon>Terriglobales</taxon>
        <taxon>Acidobacteriaceae</taxon>
        <taxon>Telmatobacter</taxon>
    </lineage>
</organism>
<keyword evidence="1" id="KW-0472">Membrane</keyword>
<gene>
    <name evidence="2" type="ORF">P8935_22285</name>
</gene>
<evidence type="ECO:0000313" key="2">
    <source>
        <dbReference type="EMBL" id="XBH17281.1"/>
    </source>
</evidence>
<feature type="transmembrane region" description="Helical" evidence="1">
    <location>
        <begin position="172"/>
        <end position="193"/>
    </location>
</feature>
<protein>
    <submittedName>
        <fullName evidence="2">Uncharacterized protein</fullName>
    </submittedName>
</protein>
<dbReference type="EMBL" id="CP121196">
    <property type="protein sequence ID" value="XBH17281.1"/>
    <property type="molecule type" value="Genomic_DNA"/>
</dbReference>
<feature type="transmembrane region" description="Helical" evidence="1">
    <location>
        <begin position="77"/>
        <end position="97"/>
    </location>
</feature>
<name>A0AAU7DKJ0_9BACT</name>
<dbReference type="RefSeq" id="WP_348262512.1">
    <property type="nucleotide sequence ID" value="NZ_CP121196.1"/>
</dbReference>
<dbReference type="AlphaFoldDB" id="A0AAU7DKJ0"/>
<feature type="transmembrane region" description="Helical" evidence="1">
    <location>
        <begin position="109"/>
        <end position="130"/>
    </location>
</feature>
<evidence type="ECO:0000256" key="1">
    <source>
        <dbReference type="SAM" id="Phobius"/>
    </source>
</evidence>
<accession>A0AAU7DKJ0</accession>
<feature type="transmembrane region" description="Helical" evidence="1">
    <location>
        <begin position="205"/>
        <end position="225"/>
    </location>
</feature>
<feature type="transmembrane region" description="Helical" evidence="1">
    <location>
        <begin position="6"/>
        <end position="26"/>
    </location>
</feature>
<feature type="transmembrane region" description="Helical" evidence="1">
    <location>
        <begin position="142"/>
        <end position="165"/>
    </location>
</feature>
<keyword evidence="1" id="KW-0812">Transmembrane</keyword>
<keyword evidence="1" id="KW-1133">Transmembrane helix</keyword>
<proteinExistence type="predicted"/>
<reference evidence="2" key="1">
    <citation type="submission" date="2023-03" db="EMBL/GenBank/DDBJ databases">
        <title>Edaphobacter sp.</title>
        <authorList>
            <person name="Huber K.J."/>
            <person name="Papendorf J."/>
            <person name="Pilke C."/>
            <person name="Bunk B."/>
            <person name="Sproeer C."/>
            <person name="Pester M."/>
        </authorList>
    </citation>
    <scope>NUCLEOTIDE SEQUENCE</scope>
    <source>
        <strain evidence="2">DSM 110680</strain>
    </source>
</reference>
<feature type="transmembrane region" description="Helical" evidence="1">
    <location>
        <begin position="38"/>
        <end position="57"/>
    </location>
</feature>